<dbReference type="Proteomes" id="UP000295304">
    <property type="component" value="Unassembled WGS sequence"/>
</dbReference>
<reference evidence="1 2" key="1">
    <citation type="submission" date="2019-03" db="EMBL/GenBank/DDBJ databases">
        <title>Genomic Encyclopedia of Type Strains, Phase IV (KMG-IV): sequencing the most valuable type-strain genomes for metagenomic binning, comparative biology and taxonomic classification.</title>
        <authorList>
            <person name="Goeker M."/>
        </authorList>
    </citation>
    <scope>NUCLEOTIDE SEQUENCE [LARGE SCALE GENOMIC DNA]</scope>
    <source>
        <strain evidence="1 2">DSM 101688</strain>
    </source>
</reference>
<dbReference type="EMBL" id="SLZW01000005">
    <property type="protein sequence ID" value="TCS62574.1"/>
    <property type="molecule type" value="Genomic_DNA"/>
</dbReference>
<protein>
    <submittedName>
        <fullName evidence="1">Uncharacterized protein DUF3486</fullName>
    </submittedName>
</protein>
<evidence type="ECO:0000313" key="1">
    <source>
        <dbReference type="EMBL" id="TCS62574.1"/>
    </source>
</evidence>
<sequence length="188" mass="20506">MGQKSTIQTGLEDDDRKALDGLIVSGKMTLMGLLEWLGERGYDISRSALHRHVKKVEKMGAKLRQSRAMTEALVKDLGPDITEGKQGRLLVEVLRSLVFDHLSASMESMDDDGGLDTKDLSFLSKALKDLAGANKIDLDREMKIREDAEKKAKADAAARVKAVLKETTKQGITKETRAAIIDGILGAA</sequence>
<name>A0A4R3JAJ0_9PROT</name>
<keyword evidence="2" id="KW-1185">Reference proteome</keyword>
<dbReference type="AlphaFoldDB" id="A0A4R3JAJ0"/>
<dbReference type="RefSeq" id="WP_165886311.1">
    <property type="nucleotide sequence ID" value="NZ_CP119676.1"/>
</dbReference>
<dbReference type="Pfam" id="PF11985">
    <property type="entry name" value="Phage_Mu_Gp27"/>
    <property type="match status" value="1"/>
</dbReference>
<gene>
    <name evidence="1" type="ORF">EDD55_105120</name>
</gene>
<comment type="caution">
    <text evidence="1">The sequence shown here is derived from an EMBL/GenBank/DDBJ whole genome shotgun (WGS) entry which is preliminary data.</text>
</comment>
<accession>A0A4R3JAJ0</accession>
<dbReference type="InterPro" id="IPR021874">
    <property type="entry name" value="Phage_Mu_Gp27"/>
</dbReference>
<organism evidence="1 2">
    <name type="scientific">Varunaivibrio sulfuroxidans</name>
    <dbReference type="NCBI Taxonomy" id="1773489"/>
    <lineage>
        <taxon>Bacteria</taxon>
        <taxon>Pseudomonadati</taxon>
        <taxon>Pseudomonadota</taxon>
        <taxon>Alphaproteobacteria</taxon>
        <taxon>Rhodospirillales</taxon>
        <taxon>Magnetovibrionaceae</taxon>
        <taxon>Varunaivibrio</taxon>
    </lineage>
</organism>
<proteinExistence type="predicted"/>
<evidence type="ECO:0000313" key="2">
    <source>
        <dbReference type="Proteomes" id="UP000295304"/>
    </source>
</evidence>